<keyword evidence="3" id="KW-0808">Transferase</keyword>
<dbReference type="Gene3D" id="3.40.1360.10">
    <property type="match status" value="1"/>
</dbReference>
<evidence type="ECO:0000259" key="11">
    <source>
        <dbReference type="PROSITE" id="PS50880"/>
    </source>
</evidence>
<evidence type="ECO:0000256" key="5">
    <source>
        <dbReference type="ARBA" id="ARBA00022705"/>
    </source>
</evidence>
<dbReference type="Gene3D" id="3.90.980.10">
    <property type="entry name" value="DNA primase, catalytic core, N-terminal domain"/>
    <property type="match status" value="1"/>
</dbReference>
<keyword evidence="7" id="KW-0863">Zinc-finger</keyword>
<reference evidence="13" key="1">
    <citation type="submission" date="2018-06" db="EMBL/GenBank/DDBJ databases">
        <authorList>
            <person name="Zhirakovskaya E."/>
        </authorList>
    </citation>
    <scope>NUCLEOTIDE SEQUENCE</scope>
</reference>
<dbReference type="GO" id="GO:0005737">
    <property type="term" value="C:cytoplasm"/>
    <property type="evidence" value="ECO:0007669"/>
    <property type="project" value="TreeGrafter"/>
</dbReference>
<keyword evidence="5" id="KW-0235">DNA replication</keyword>
<dbReference type="EMBL" id="UOFX01000058">
    <property type="protein sequence ID" value="VAX09943.1"/>
    <property type="molecule type" value="Genomic_DNA"/>
</dbReference>
<dbReference type="PANTHER" id="PTHR30313">
    <property type="entry name" value="DNA PRIMASE"/>
    <property type="match status" value="1"/>
</dbReference>
<dbReference type="EMBL" id="UOFX01000058">
    <property type="protein sequence ID" value="VAX09949.1"/>
    <property type="molecule type" value="Genomic_DNA"/>
</dbReference>
<dbReference type="GO" id="GO:0000428">
    <property type="term" value="C:DNA-directed RNA polymerase complex"/>
    <property type="evidence" value="ECO:0007669"/>
    <property type="project" value="UniProtKB-KW"/>
</dbReference>
<keyword evidence="8" id="KW-0862">Zinc</keyword>
<dbReference type="GO" id="GO:1990077">
    <property type="term" value="C:primosome complex"/>
    <property type="evidence" value="ECO:0007669"/>
    <property type="project" value="UniProtKB-KW"/>
</dbReference>
<evidence type="ECO:0000256" key="7">
    <source>
        <dbReference type="ARBA" id="ARBA00022771"/>
    </source>
</evidence>
<dbReference type="GO" id="GO:0003677">
    <property type="term" value="F:DNA binding"/>
    <property type="evidence" value="ECO:0007669"/>
    <property type="project" value="InterPro"/>
</dbReference>
<dbReference type="InterPro" id="IPR006171">
    <property type="entry name" value="TOPRIM_dom"/>
</dbReference>
<evidence type="ECO:0000256" key="10">
    <source>
        <dbReference type="SAM" id="MobiDB-lite"/>
    </source>
</evidence>
<evidence type="ECO:0000256" key="3">
    <source>
        <dbReference type="ARBA" id="ARBA00022679"/>
    </source>
</evidence>
<keyword evidence="4" id="KW-0548">Nucleotidyltransferase</keyword>
<name>A0A3B1AV94_9ZZZZ</name>
<dbReference type="GO" id="GO:0003899">
    <property type="term" value="F:DNA-directed RNA polymerase activity"/>
    <property type="evidence" value="ECO:0007669"/>
    <property type="project" value="InterPro"/>
</dbReference>
<dbReference type="InterPro" id="IPR036977">
    <property type="entry name" value="DNA_primase_Znf_CHC2"/>
</dbReference>
<keyword evidence="2" id="KW-0639">Primosome</keyword>
<dbReference type="SMART" id="SM00493">
    <property type="entry name" value="TOPRIM"/>
    <property type="match status" value="1"/>
</dbReference>
<keyword evidence="1" id="KW-0240">DNA-directed RNA polymerase</keyword>
<dbReference type="PANTHER" id="PTHR30313:SF2">
    <property type="entry name" value="DNA PRIMASE"/>
    <property type="match status" value="1"/>
</dbReference>
<dbReference type="CDD" id="cd03364">
    <property type="entry name" value="TOPRIM_DnaG_primases"/>
    <property type="match status" value="1"/>
</dbReference>
<evidence type="ECO:0000313" key="12">
    <source>
        <dbReference type="EMBL" id="VAX09943.1"/>
    </source>
</evidence>
<dbReference type="Pfam" id="PF08275">
    <property type="entry name" value="DNAG_N"/>
    <property type="match status" value="1"/>
</dbReference>
<dbReference type="SUPFAM" id="SSF56731">
    <property type="entry name" value="DNA primase core"/>
    <property type="match status" value="1"/>
</dbReference>
<feature type="compositionally biased region" description="Polar residues" evidence="10">
    <location>
        <begin position="999"/>
        <end position="1015"/>
    </location>
</feature>
<feature type="region of interest" description="Disordered" evidence="10">
    <location>
        <begin position="990"/>
        <end position="1053"/>
    </location>
</feature>
<keyword evidence="9" id="KW-0804">Transcription</keyword>
<evidence type="ECO:0000256" key="6">
    <source>
        <dbReference type="ARBA" id="ARBA00022723"/>
    </source>
</evidence>
<gene>
    <name evidence="12" type="ORF">MNBD_GAMMA26-1903</name>
    <name evidence="13" type="ORF">MNBD_GAMMA26-1909</name>
</gene>
<evidence type="ECO:0000256" key="4">
    <source>
        <dbReference type="ARBA" id="ARBA00022695"/>
    </source>
</evidence>
<dbReference type="PROSITE" id="PS50880">
    <property type="entry name" value="TOPRIM"/>
    <property type="match status" value="1"/>
</dbReference>
<sequence length="1079" mass="118273">MARIPEHEIERLKREVSVQRLAEGRGIELKRHGAELLGLCPFHDDKEPSLAINPKKNIWNCLGACQCGGSAIDWTMKAEGVSFRHAVELLQADHHPSLVAGVGSTSMQIAGALPPGAPAYRASMHIKRSTVKRLPTALEHNAEDAKLLRQVIDYYHEALKQSPEALAYLEKRGISGEAIEQFKLGFANRTLGYRLPEKNRKEGAAIRGQLQRIGILRASGHEHFTGSIVFPVINESGQVLEIYGRKINDNLRKGTPKHLYLPGPHQGIWNAEALKASPEIILCESLIDALTFWCAGYRNVTASYGIEGFTADHLAAFKEHGTERILIAYDRDKAGEQAAESLSKKLIAEGIDCYRIHVPKGMDVNEYALQVQPASKSLGVVIRSAQWLGAGKAPGRSGSNPEPALNLQEPKPKVENHPVATASPASETLPSLVAEEPTEPLPAAVVPKAPTPTVDADIKDNEIIITLGDRRYRIRGLEKNLAYDVMKINLLVSRPTLDGAGDTVHVDTFDLYQQRPRGAFIKQAAVELGVKDDTVKADLGKLLLKLEALQSENIQAAQAPKDKAVTLNDEETRTALELLKSPDLLARIGNDFTRCGVVGETTNKLVGYLAAISRKLDSPLAITIQSTSAAGKSVLMDAVLAFMPEEDRIKYSAMTGQSLFYMGETDLQHKVLAIVEEEGASNASYALKLLQSEGELTIASTGKDPITGELKTQDYQVKGPVMIMLTTTAIDIDEELLNRCIVLTVDEGRQQTKAIHAIQRDKRTLSGLLAKADKQTILTLHQNAQRLLQPLAVVNPYAKHLSFIDDRTRTRRDHEKYLTLIDTLALLHQHQRPIKSIHHGGQSIRYVEVALEDIETANHLAHEVLGRTLDELPPQTRKLLGLIVELVADRCKALEMRHSDYRFSRRDIRTFTGWSDGQLKIHCRRLTELEYLLVHRGGRGQCIEYELLYDGAGDDHPHLMGLIDLEKLRAVPSHPCDHGTSASCTSYDVEKAGAKPQKTAPSQGQVSPKSAPSQGGKNGHKVSDSKASSDLGIENTEKVLLRPSKGNGSYDGQEVLVSRAQGCAGATRNDSAMLVEATS</sequence>
<proteinExistence type="predicted"/>
<protein>
    <submittedName>
        <fullName evidence="13">DNA primase, phage associated</fullName>
    </submittedName>
</protein>
<keyword evidence="6" id="KW-0479">Metal-binding</keyword>
<dbReference type="InterPro" id="IPR002694">
    <property type="entry name" value="Znf_CHC2"/>
</dbReference>
<dbReference type="InterPro" id="IPR037068">
    <property type="entry name" value="DNA_primase_core_N_sf"/>
</dbReference>
<feature type="domain" description="Toprim" evidence="11">
    <location>
        <begin position="278"/>
        <end position="361"/>
    </location>
</feature>
<organism evidence="13">
    <name type="scientific">hydrothermal vent metagenome</name>
    <dbReference type="NCBI Taxonomy" id="652676"/>
    <lineage>
        <taxon>unclassified sequences</taxon>
        <taxon>metagenomes</taxon>
        <taxon>ecological metagenomes</taxon>
    </lineage>
</organism>
<dbReference type="AlphaFoldDB" id="A0A3B1AV94"/>
<dbReference type="Pfam" id="PF01807">
    <property type="entry name" value="Zn_ribbon_DnaG"/>
    <property type="match status" value="1"/>
</dbReference>
<dbReference type="InterPro" id="IPR013264">
    <property type="entry name" value="DNAG_N"/>
</dbReference>
<dbReference type="Pfam" id="PF13155">
    <property type="entry name" value="Toprim_2"/>
    <property type="match status" value="1"/>
</dbReference>
<evidence type="ECO:0000256" key="2">
    <source>
        <dbReference type="ARBA" id="ARBA00022515"/>
    </source>
</evidence>
<evidence type="ECO:0000256" key="1">
    <source>
        <dbReference type="ARBA" id="ARBA00022478"/>
    </source>
</evidence>
<dbReference type="InterPro" id="IPR034151">
    <property type="entry name" value="TOPRIM_DnaG_bac"/>
</dbReference>
<evidence type="ECO:0000256" key="8">
    <source>
        <dbReference type="ARBA" id="ARBA00022833"/>
    </source>
</evidence>
<dbReference type="Gene3D" id="3.90.580.10">
    <property type="entry name" value="Zinc finger, CHC2-type domain"/>
    <property type="match status" value="1"/>
</dbReference>
<dbReference type="SMART" id="SM00400">
    <property type="entry name" value="ZnF_CHCC"/>
    <property type="match status" value="1"/>
</dbReference>
<accession>A0A3B1AV94</accession>
<dbReference type="SUPFAM" id="SSF57783">
    <property type="entry name" value="Zinc beta-ribbon"/>
    <property type="match status" value="1"/>
</dbReference>
<dbReference type="GO" id="GO:0008270">
    <property type="term" value="F:zinc ion binding"/>
    <property type="evidence" value="ECO:0007669"/>
    <property type="project" value="UniProtKB-KW"/>
</dbReference>
<dbReference type="InterPro" id="IPR050219">
    <property type="entry name" value="DnaG_primase"/>
</dbReference>
<dbReference type="GO" id="GO:0006269">
    <property type="term" value="P:DNA replication, synthesis of primer"/>
    <property type="evidence" value="ECO:0007669"/>
    <property type="project" value="UniProtKB-KW"/>
</dbReference>
<evidence type="ECO:0000313" key="13">
    <source>
        <dbReference type="EMBL" id="VAX09949.1"/>
    </source>
</evidence>
<feature type="region of interest" description="Disordered" evidence="10">
    <location>
        <begin position="391"/>
        <end position="430"/>
    </location>
</feature>
<evidence type="ECO:0000256" key="9">
    <source>
        <dbReference type="ARBA" id="ARBA00023163"/>
    </source>
</evidence>